<evidence type="ECO:0000256" key="6">
    <source>
        <dbReference type="SAM" id="Phobius"/>
    </source>
</evidence>
<dbReference type="OrthoDB" id="5376590at2759"/>
<organism evidence="8 9">
    <name type="scientific">Ambrosiozyma monospora</name>
    <name type="common">Yeast</name>
    <name type="synonym">Endomycopsis monosporus</name>
    <dbReference type="NCBI Taxonomy" id="43982"/>
    <lineage>
        <taxon>Eukaryota</taxon>
        <taxon>Fungi</taxon>
        <taxon>Dikarya</taxon>
        <taxon>Ascomycota</taxon>
        <taxon>Saccharomycotina</taxon>
        <taxon>Pichiomycetes</taxon>
        <taxon>Pichiales</taxon>
        <taxon>Pichiaceae</taxon>
        <taxon>Ambrosiozyma</taxon>
    </lineage>
</organism>
<dbReference type="Gene3D" id="3.50.50.100">
    <property type="match status" value="2"/>
</dbReference>
<sequence length="715" mass="80029">MLPFKPLGLSPRGAQLGARFLSSFTRSTSSNRLAFKPSSCHSMPSFLNFKTPSSLNNHPSNTRLFSSFSKLLQEEKTKVVKEKKVEECKKEAESWFKSSFAGRTARLFFITSGVISGSVLILLAAFFAYDYTTYTPPEVYDSLLVPESALHPPLGGPENLPILEQHIDAFDTPSKEELRHKPRLVILGSGWGSVALLERLDKNDYDVTVISPTNYFLFTPMLPSAAVGTLELKSLMESIRHIVRRVNGHYLQASAEKVLFSEKLIKVRCKETNKEFYVPYDKLVIAVGSTSNTHGVKGLQFSNQLKTAEDAIEIRRKIVHNIEKACLPTTTDEERKKLLSFVVCGAGPTGVEVAAEIFDLLNEDLPRHFPRILRQEISIHIIQSRSHILNTYDKTISEYAMNRFERDNIDLLTNSRVKEITPESVIFDQKNEKGEIERKEVPFGLCLWSTGVAQNPLAQQVVQDLSGSQKNKRAIETDSQLRVIGAPLGSVYAIGDCSTVRNDLAEHCADYVRKYIIGSHGHQISRAHSIITDDDIKNVVLSYKEIDGLAEDIAQQNPLSAEALSWVNEIVPEYDVNKSGFLTFDQIKLVLKEVDSKVTSLPATAQRANQQGKYLGRKLSKLCKASTTLSINDIFDGDIDNAISKPFKYRHLGSLAYIGNSAVFDLPGYSFVGGLVAMYLWRSIYFAQTVSLRTRVLLFMDWLNRGIFGRDLLAI</sequence>
<comment type="similarity">
    <text evidence="1">Belongs to the NADH dehydrogenase family.</text>
</comment>
<dbReference type="PANTHER" id="PTHR43706">
    <property type="entry name" value="NADH DEHYDROGENASE"/>
    <property type="match status" value="1"/>
</dbReference>
<evidence type="ECO:0000313" key="8">
    <source>
        <dbReference type="EMBL" id="GMG28739.1"/>
    </source>
</evidence>
<dbReference type="GO" id="GO:0005739">
    <property type="term" value="C:mitochondrion"/>
    <property type="evidence" value="ECO:0007669"/>
    <property type="project" value="TreeGrafter"/>
</dbReference>
<feature type="domain" description="EF-hand" evidence="7">
    <location>
        <begin position="562"/>
        <end position="597"/>
    </location>
</feature>
<dbReference type="PANTHER" id="PTHR43706:SF50">
    <property type="entry name" value="NADH DEHYDROGENASE (UBIQUINONE)-RELATED"/>
    <property type="match status" value="1"/>
</dbReference>
<feature type="transmembrane region" description="Helical" evidence="6">
    <location>
        <begin position="107"/>
        <end position="129"/>
    </location>
</feature>
<keyword evidence="6" id="KW-1133">Transmembrane helix</keyword>
<evidence type="ECO:0000256" key="3">
    <source>
        <dbReference type="ARBA" id="ARBA00022827"/>
    </source>
</evidence>
<dbReference type="AlphaFoldDB" id="A0A9W7DF16"/>
<dbReference type="Pfam" id="PF22366">
    <property type="entry name" value="NDH2_C"/>
    <property type="match status" value="1"/>
</dbReference>
<evidence type="ECO:0000256" key="1">
    <source>
        <dbReference type="ARBA" id="ARBA00005272"/>
    </source>
</evidence>
<keyword evidence="2" id="KW-0285">Flavoprotein</keyword>
<keyword evidence="6" id="KW-0472">Membrane</keyword>
<evidence type="ECO:0000256" key="5">
    <source>
        <dbReference type="ARBA" id="ARBA00023027"/>
    </source>
</evidence>
<dbReference type="InterPro" id="IPR036188">
    <property type="entry name" value="FAD/NAD-bd_sf"/>
</dbReference>
<dbReference type="InterPro" id="IPR023753">
    <property type="entry name" value="FAD/NAD-binding_dom"/>
</dbReference>
<reference evidence="8" key="1">
    <citation type="submission" date="2023-04" db="EMBL/GenBank/DDBJ databases">
        <title>Ambrosiozyma monospora NBRC 1965.</title>
        <authorList>
            <person name="Ichikawa N."/>
            <person name="Sato H."/>
            <person name="Tonouchi N."/>
        </authorList>
    </citation>
    <scope>NUCLEOTIDE SEQUENCE</scope>
    <source>
        <strain evidence="8">NBRC 1965</strain>
    </source>
</reference>
<dbReference type="InterPro" id="IPR002048">
    <property type="entry name" value="EF_hand_dom"/>
</dbReference>
<evidence type="ECO:0000313" key="9">
    <source>
        <dbReference type="Proteomes" id="UP001165063"/>
    </source>
</evidence>
<dbReference type="Pfam" id="PF07992">
    <property type="entry name" value="Pyr_redox_2"/>
    <property type="match status" value="1"/>
</dbReference>
<keyword evidence="5" id="KW-0520">NAD</keyword>
<dbReference type="GO" id="GO:0005509">
    <property type="term" value="F:calcium ion binding"/>
    <property type="evidence" value="ECO:0007669"/>
    <property type="project" value="InterPro"/>
</dbReference>
<evidence type="ECO:0000259" key="7">
    <source>
        <dbReference type="PROSITE" id="PS50222"/>
    </source>
</evidence>
<name>A0A9W7DF16_AMBMO</name>
<keyword evidence="6" id="KW-0812">Transmembrane</keyword>
<dbReference type="GO" id="GO:0003954">
    <property type="term" value="F:NADH dehydrogenase activity"/>
    <property type="evidence" value="ECO:0007669"/>
    <property type="project" value="InterPro"/>
</dbReference>
<dbReference type="PROSITE" id="PS50222">
    <property type="entry name" value="EF_HAND_2"/>
    <property type="match status" value="1"/>
</dbReference>
<keyword evidence="4" id="KW-0560">Oxidoreductase</keyword>
<dbReference type="Proteomes" id="UP001165063">
    <property type="component" value="Unassembled WGS sequence"/>
</dbReference>
<dbReference type="InterPro" id="IPR054585">
    <property type="entry name" value="NDH2-like_C"/>
</dbReference>
<proteinExistence type="inferred from homology"/>
<dbReference type="InterPro" id="IPR045024">
    <property type="entry name" value="NDH-2"/>
</dbReference>
<comment type="caution">
    <text evidence="8">The sequence shown here is derived from an EMBL/GenBank/DDBJ whole genome shotgun (WGS) entry which is preliminary data.</text>
</comment>
<accession>A0A9W7DF16</accession>
<keyword evidence="3" id="KW-0274">FAD</keyword>
<keyword evidence="9" id="KW-1185">Reference proteome</keyword>
<protein>
    <submittedName>
        <fullName evidence="8">Unnamed protein product</fullName>
    </submittedName>
</protein>
<evidence type="ECO:0000256" key="2">
    <source>
        <dbReference type="ARBA" id="ARBA00022630"/>
    </source>
</evidence>
<dbReference type="SUPFAM" id="SSF51905">
    <property type="entry name" value="FAD/NAD(P)-binding domain"/>
    <property type="match status" value="2"/>
</dbReference>
<dbReference type="FunFam" id="3.50.50.100:FF:000005">
    <property type="entry name" value="NADH-ubiquinone oxidoreductase 64 kDa subunit"/>
    <property type="match status" value="1"/>
</dbReference>
<dbReference type="EMBL" id="BSXU01001558">
    <property type="protein sequence ID" value="GMG28739.1"/>
    <property type="molecule type" value="Genomic_DNA"/>
</dbReference>
<evidence type="ECO:0000256" key="4">
    <source>
        <dbReference type="ARBA" id="ARBA00023002"/>
    </source>
</evidence>
<gene>
    <name evidence="8" type="ORF">Amon01_000362200</name>
</gene>